<comment type="caution">
    <text evidence="3">The sequence shown here is derived from an EMBL/GenBank/DDBJ whole genome shotgun (WGS) entry which is preliminary data.</text>
</comment>
<keyword evidence="2" id="KW-1133">Transmembrane helix</keyword>
<dbReference type="AlphaFoldDB" id="A0AAW8AJT1"/>
<evidence type="ECO:0000313" key="4">
    <source>
        <dbReference type="Proteomes" id="UP001244490"/>
    </source>
</evidence>
<keyword evidence="2" id="KW-0472">Membrane</keyword>
<sequence>GRDTQRNIMKWFLGKAFVAHGLVLCVHVLVSVLQVKETGRRERKGRSKGWRGGGIEKEEIRKTEG</sequence>
<name>A0AAW8AJT1_KLEPN</name>
<evidence type="ECO:0000313" key="3">
    <source>
        <dbReference type="EMBL" id="MDP0971512.1"/>
    </source>
</evidence>
<evidence type="ECO:0000256" key="1">
    <source>
        <dbReference type="SAM" id="MobiDB-lite"/>
    </source>
</evidence>
<gene>
    <name evidence="3" type="ORF">Q6294_31710</name>
</gene>
<keyword evidence="2" id="KW-0812">Transmembrane</keyword>
<feature type="transmembrane region" description="Helical" evidence="2">
    <location>
        <begin position="12"/>
        <end position="33"/>
    </location>
</feature>
<feature type="non-terminal residue" evidence="3">
    <location>
        <position position="1"/>
    </location>
</feature>
<feature type="region of interest" description="Disordered" evidence="1">
    <location>
        <begin position="38"/>
        <end position="65"/>
    </location>
</feature>
<accession>A0AAW8AJT1</accession>
<dbReference type="EMBL" id="JAUUIA010000852">
    <property type="protein sequence ID" value="MDP0971512.1"/>
    <property type="molecule type" value="Genomic_DNA"/>
</dbReference>
<proteinExistence type="predicted"/>
<dbReference type="RefSeq" id="WP_305202578.1">
    <property type="nucleotide sequence ID" value="NZ_JAUUIA010000852.1"/>
</dbReference>
<dbReference type="Proteomes" id="UP001244490">
    <property type="component" value="Unassembled WGS sequence"/>
</dbReference>
<organism evidence="3 4">
    <name type="scientific">Klebsiella pneumoniae</name>
    <dbReference type="NCBI Taxonomy" id="573"/>
    <lineage>
        <taxon>Bacteria</taxon>
        <taxon>Pseudomonadati</taxon>
        <taxon>Pseudomonadota</taxon>
        <taxon>Gammaproteobacteria</taxon>
        <taxon>Enterobacterales</taxon>
        <taxon>Enterobacteriaceae</taxon>
        <taxon>Klebsiella/Raoultella group</taxon>
        <taxon>Klebsiella</taxon>
        <taxon>Klebsiella pneumoniae complex</taxon>
    </lineage>
</organism>
<reference evidence="3" key="1">
    <citation type="submission" date="2023-07" db="EMBL/GenBank/DDBJ databases">
        <authorList>
            <person name="Peng Z."/>
        </authorList>
    </citation>
    <scope>NUCLEOTIDE SEQUENCE</scope>
    <source>
        <strain evidence="3">KP219</strain>
    </source>
</reference>
<evidence type="ECO:0000256" key="2">
    <source>
        <dbReference type="SAM" id="Phobius"/>
    </source>
</evidence>
<protein>
    <submittedName>
        <fullName evidence="3">Uncharacterized protein</fullName>
    </submittedName>
</protein>
<feature type="compositionally biased region" description="Basic and acidic residues" evidence="1">
    <location>
        <begin position="54"/>
        <end position="65"/>
    </location>
</feature>